<dbReference type="GeneID" id="60420839"/>
<dbReference type="AlphaFoldDB" id="A0A654LWV0"/>
<dbReference type="EC" id="3.4.17.18" evidence="8"/>
<dbReference type="Gene3D" id="3.40.630.10">
    <property type="entry name" value="Zn peptidases"/>
    <property type="match status" value="1"/>
</dbReference>
<sequence length="514" mass="58069">MSYLNVQEVESALLNLQANYANLSNLITLPIKTHEGRTCHAIRIGRKPSNDCDNILFIGGVHAREWGSCEICISFAADLLETYVTSSGLQYGGKIFTQNQIKTIVESLNIIIFPDVNPDGRNFSQTQYPLWRKNRNPNTGVDINRNYDFLWDFPNLFSPSSLVHSYTSTTPSSDVYHGPSPFSEPETRNVQWLLNQFPRIRWFIDIHSYSELLLHAWGDDQNQSNNTSMNFKNNSFNSVRGIKNDQTYREYITSCDSVKIISQANQMKNSINSVRGKNYTVQQAFDIYPTSGTSQDYAYNRYYANPTKGKIFAFTIEWGTQFQPPWSEMENIIRDVSSALVTFCVEAEDLRFIDQRWTFGTSIEVENPTVGILKHLTLYSSIQLPASQPVMSNWILASVPTPNVTEGWRISAVMLRCRIAQGLIDKIGIRDGNDTIHGFEELTIGNTTNWETIRLELPCPRNFRFGLGVSIHVNGPFDTGGPSSPPGKFDFASIGIEFTRDNNTKSGPVVTPNP</sequence>
<keyword evidence="5" id="KW-0862">Zinc</keyword>
<dbReference type="GO" id="GO:0004181">
    <property type="term" value="F:metallocarboxypeptidase activity"/>
    <property type="evidence" value="ECO:0007669"/>
    <property type="project" value="InterPro"/>
</dbReference>
<keyword evidence="3" id="KW-0645">Protease</keyword>
<keyword evidence="9" id="KW-1185">Reference proteome</keyword>
<dbReference type="SMART" id="SM00631">
    <property type="entry name" value="Zn_pept"/>
    <property type="match status" value="1"/>
</dbReference>
<evidence type="ECO:0000256" key="2">
    <source>
        <dbReference type="ARBA" id="ARBA00005988"/>
    </source>
</evidence>
<keyword evidence="8" id="KW-0121">Carboxypeptidase</keyword>
<feature type="domain" description="Peptidase M14" evidence="7">
    <location>
        <begin position="2"/>
        <end position="347"/>
    </location>
</feature>
<dbReference type="SUPFAM" id="SSF53187">
    <property type="entry name" value="Zn-dependent exopeptidases"/>
    <property type="match status" value="1"/>
</dbReference>
<proteinExistence type="inferred from homology"/>
<comment type="cofactor">
    <cofactor evidence="1">
        <name>Zn(2+)</name>
        <dbReference type="ChEBI" id="CHEBI:29105"/>
    </cofactor>
</comment>
<dbReference type="InterPro" id="IPR000834">
    <property type="entry name" value="Peptidase_M14"/>
</dbReference>
<evidence type="ECO:0000256" key="1">
    <source>
        <dbReference type="ARBA" id="ARBA00001947"/>
    </source>
</evidence>
<accession>A0A654LWV0</accession>
<dbReference type="OrthoDB" id="134147at2157"/>
<evidence type="ECO:0000313" key="8">
    <source>
        <dbReference type="EMBL" id="ALI34906.1"/>
    </source>
</evidence>
<dbReference type="PROSITE" id="PS52035">
    <property type="entry name" value="PEPTIDASE_M14"/>
    <property type="match status" value="1"/>
</dbReference>
<protein>
    <submittedName>
        <fullName evidence="8">Carboxypeptidase T</fullName>
        <ecNumber evidence="8">3.4.17.18</ecNumber>
    </submittedName>
</protein>
<dbReference type="EMBL" id="CP012850">
    <property type="protein sequence ID" value="ALI34906.1"/>
    <property type="molecule type" value="Genomic_DNA"/>
</dbReference>
<evidence type="ECO:0000256" key="6">
    <source>
        <dbReference type="ARBA" id="ARBA00023049"/>
    </source>
</evidence>
<dbReference type="GO" id="GO:0008270">
    <property type="term" value="F:zinc ion binding"/>
    <property type="evidence" value="ECO:0007669"/>
    <property type="project" value="InterPro"/>
</dbReference>
<evidence type="ECO:0000256" key="5">
    <source>
        <dbReference type="ARBA" id="ARBA00022833"/>
    </source>
</evidence>
<gene>
    <name evidence="8" type="primary">cpt</name>
    <name evidence="8" type="ORF">NMY3_00697</name>
</gene>
<evidence type="ECO:0000259" key="7">
    <source>
        <dbReference type="PROSITE" id="PS52035"/>
    </source>
</evidence>
<dbReference type="PANTHER" id="PTHR11705">
    <property type="entry name" value="PROTEASE FAMILY M14 CARBOXYPEPTIDASE A,B"/>
    <property type="match status" value="1"/>
</dbReference>
<organism evidence="8 9">
    <name type="scientific">Candidatus Nitrosocosmicus oleophilus</name>
    <dbReference type="NCBI Taxonomy" id="1353260"/>
    <lineage>
        <taxon>Archaea</taxon>
        <taxon>Nitrososphaerota</taxon>
        <taxon>Nitrososphaeria</taxon>
        <taxon>Nitrososphaerales</taxon>
        <taxon>Nitrososphaeraceae</taxon>
        <taxon>Candidatus Nitrosocosmicus</taxon>
    </lineage>
</organism>
<dbReference type="GO" id="GO:0006508">
    <property type="term" value="P:proteolysis"/>
    <property type="evidence" value="ECO:0007669"/>
    <property type="project" value="UniProtKB-KW"/>
</dbReference>
<dbReference type="KEGG" id="taa:NMY3_00697"/>
<dbReference type="PANTHER" id="PTHR11705:SF143">
    <property type="entry name" value="SLL0236 PROTEIN"/>
    <property type="match status" value="1"/>
</dbReference>
<dbReference type="RefSeq" id="WP_196817477.1">
    <property type="nucleotide sequence ID" value="NZ_CP012850.1"/>
</dbReference>
<name>A0A654LWV0_9ARCH</name>
<evidence type="ECO:0000313" key="9">
    <source>
        <dbReference type="Proteomes" id="UP000058925"/>
    </source>
</evidence>
<keyword evidence="6" id="KW-0482">Metalloprotease</keyword>
<evidence type="ECO:0000256" key="3">
    <source>
        <dbReference type="ARBA" id="ARBA00022670"/>
    </source>
</evidence>
<dbReference type="CDD" id="cd06228">
    <property type="entry name" value="M14-like"/>
    <property type="match status" value="1"/>
</dbReference>
<keyword evidence="4 8" id="KW-0378">Hydrolase</keyword>
<comment type="similarity">
    <text evidence="2">Belongs to the peptidase M14 family.</text>
</comment>
<dbReference type="Proteomes" id="UP000058925">
    <property type="component" value="Chromosome"/>
</dbReference>
<dbReference type="GO" id="GO:0005615">
    <property type="term" value="C:extracellular space"/>
    <property type="evidence" value="ECO:0007669"/>
    <property type="project" value="TreeGrafter"/>
</dbReference>
<reference evidence="9" key="1">
    <citation type="submission" date="2015-10" db="EMBL/GenBank/DDBJ databases">
        <title>Niche specialization of a soil ammonia-oxidizing archaeon, Candidatus Nitrosocosmicus oleophilus.</title>
        <authorList>
            <person name="Jung M.-Y."/>
            <person name="Rhee S.-K."/>
        </authorList>
    </citation>
    <scope>NUCLEOTIDE SEQUENCE [LARGE SCALE GENOMIC DNA]</scope>
    <source>
        <strain evidence="9">MY3</strain>
    </source>
</reference>
<evidence type="ECO:0000256" key="4">
    <source>
        <dbReference type="ARBA" id="ARBA00022801"/>
    </source>
</evidence>
<dbReference type="Pfam" id="PF00246">
    <property type="entry name" value="Peptidase_M14"/>
    <property type="match status" value="1"/>
</dbReference>